<dbReference type="GO" id="GO:0005829">
    <property type="term" value="C:cytosol"/>
    <property type="evidence" value="ECO:0007669"/>
    <property type="project" value="TreeGrafter"/>
</dbReference>
<reference evidence="6" key="1">
    <citation type="submission" date="2023-07" db="EMBL/GenBank/DDBJ databases">
        <title>A collection of bacterial strains from the Burkholderia cepacia Research Laboratory and Repository.</title>
        <authorList>
            <person name="Lipuma J."/>
            <person name="Spilker T."/>
            <person name="Caverly L."/>
        </authorList>
    </citation>
    <scope>NUCLEOTIDE SEQUENCE</scope>
    <source>
        <strain evidence="6">AU44268</strain>
    </source>
</reference>
<proteinExistence type="predicted"/>
<dbReference type="RefSeq" id="WP_301788902.1">
    <property type="nucleotide sequence ID" value="NZ_JAUJRV010000044.1"/>
</dbReference>
<dbReference type="GO" id="GO:0003700">
    <property type="term" value="F:DNA-binding transcription factor activity"/>
    <property type="evidence" value="ECO:0007669"/>
    <property type="project" value="TreeGrafter"/>
</dbReference>
<dbReference type="PANTHER" id="PTHR46797:SF23">
    <property type="entry name" value="HTH-TYPE TRANSCRIPTIONAL REGULATOR SUTR"/>
    <property type="match status" value="1"/>
</dbReference>
<dbReference type="InterPro" id="IPR050807">
    <property type="entry name" value="TransReg_Diox_bact_type"/>
</dbReference>
<dbReference type="SMART" id="SM00530">
    <property type="entry name" value="HTH_XRE"/>
    <property type="match status" value="1"/>
</dbReference>
<keyword evidence="3" id="KW-0804">Transcription</keyword>
<dbReference type="CDD" id="cd00093">
    <property type="entry name" value="HTH_XRE"/>
    <property type="match status" value="1"/>
</dbReference>
<dbReference type="InterPro" id="IPR010982">
    <property type="entry name" value="Lambda_DNA-bd_dom_sf"/>
</dbReference>
<name>A0AAW7TEW2_BURVI</name>
<evidence type="ECO:0000256" key="3">
    <source>
        <dbReference type="ARBA" id="ARBA00023163"/>
    </source>
</evidence>
<evidence type="ECO:0000313" key="7">
    <source>
        <dbReference type="Proteomes" id="UP001171620"/>
    </source>
</evidence>
<dbReference type="Gene3D" id="1.10.260.40">
    <property type="entry name" value="lambda repressor-like DNA-binding domains"/>
    <property type="match status" value="1"/>
</dbReference>
<evidence type="ECO:0000256" key="1">
    <source>
        <dbReference type="ARBA" id="ARBA00023015"/>
    </source>
</evidence>
<feature type="domain" description="HTH cro/C1-type" evidence="5">
    <location>
        <begin position="30"/>
        <end position="84"/>
    </location>
</feature>
<accession>A0AAW7TEW2</accession>
<protein>
    <submittedName>
        <fullName evidence="6">Helix-turn-helix transcriptional regulator</fullName>
    </submittedName>
</protein>
<evidence type="ECO:0000256" key="4">
    <source>
        <dbReference type="SAM" id="MobiDB-lite"/>
    </source>
</evidence>
<evidence type="ECO:0000256" key="2">
    <source>
        <dbReference type="ARBA" id="ARBA00023125"/>
    </source>
</evidence>
<dbReference type="GO" id="GO:0003677">
    <property type="term" value="F:DNA binding"/>
    <property type="evidence" value="ECO:0007669"/>
    <property type="project" value="UniProtKB-KW"/>
</dbReference>
<dbReference type="Proteomes" id="UP001171620">
    <property type="component" value="Unassembled WGS sequence"/>
</dbReference>
<comment type="caution">
    <text evidence="6">The sequence shown here is derived from an EMBL/GenBank/DDBJ whole genome shotgun (WGS) entry which is preliminary data.</text>
</comment>
<dbReference type="Pfam" id="PF01381">
    <property type="entry name" value="HTH_3"/>
    <property type="match status" value="1"/>
</dbReference>
<organism evidence="6 7">
    <name type="scientific">Burkholderia vietnamiensis</name>
    <dbReference type="NCBI Taxonomy" id="60552"/>
    <lineage>
        <taxon>Bacteria</taxon>
        <taxon>Pseudomonadati</taxon>
        <taxon>Pseudomonadota</taxon>
        <taxon>Betaproteobacteria</taxon>
        <taxon>Burkholderiales</taxon>
        <taxon>Burkholderiaceae</taxon>
        <taxon>Burkholderia</taxon>
        <taxon>Burkholderia cepacia complex</taxon>
    </lineage>
</organism>
<dbReference type="AlphaFoldDB" id="A0AAW7TEW2"/>
<sequence>MLQWLMLLPHMADDAIARQEAVRNRLSTNLKLFRGKLSMSQEVLADRAGLHRTHVSQIERGNANVALDTIVALAIALGVSEAQLLTEHDELPIPMKSGRKKSSADSTAKLPRAKT</sequence>
<dbReference type="SUPFAM" id="SSF47413">
    <property type="entry name" value="lambda repressor-like DNA-binding domains"/>
    <property type="match status" value="1"/>
</dbReference>
<feature type="region of interest" description="Disordered" evidence="4">
    <location>
        <begin position="89"/>
        <end position="115"/>
    </location>
</feature>
<dbReference type="PROSITE" id="PS50943">
    <property type="entry name" value="HTH_CROC1"/>
    <property type="match status" value="1"/>
</dbReference>
<gene>
    <name evidence="6" type="ORF">QZM33_30680</name>
</gene>
<keyword evidence="1" id="KW-0805">Transcription regulation</keyword>
<evidence type="ECO:0000259" key="5">
    <source>
        <dbReference type="PROSITE" id="PS50943"/>
    </source>
</evidence>
<keyword evidence="2" id="KW-0238">DNA-binding</keyword>
<dbReference type="EMBL" id="JAUJRV010000044">
    <property type="protein sequence ID" value="MDN7799308.1"/>
    <property type="molecule type" value="Genomic_DNA"/>
</dbReference>
<evidence type="ECO:0000313" key="6">
    <source>
        <dbReference type="EMBL" id="MDN7799308.1"/>
    </source>
</evidence>
<dbReference type="PANTHER" id="PTHR46797">
    <property type="entry name" value="HTH-TYPE TRANSCRIPTIONAL REGULATOR"/>
    <property type="match status" value="1"/>
</dbReference>
<dbReference type="InterPro" id="IPR001387">
    <property type="entry name" value="Cro/C1-type_HTH"/>
</dbReference>